<dbReference type="EMBL" id="CP011367">
    <property type="protein sequence ID" value="AKJ94591.1"/>
    <property type="molecule type" value="Genomic_DNA"/>
</dbReference>
<name>A0A0G3G6U4_9GAMM</name>
<dbReference type="InterPro" id="IPR036894">
    <property type="entry name" value="YbaB-like_sf"/>
</dbReference>
<evidence type="ECO:0000313" key="3">
    <source>
        <dbReference type="Proteomes" id="UP000064201"/>
    </source>
</evidence>
<keyword evidence="3" id="KW-1185">Reference proteome</keyword>
<dbReference type="KEGG" id="tvr:TVD_04045"/>
<comment type="function">
    <text evidence="1">Binds to DNA and alters its conformation. May be involved in regulation of gene expression, nucleoid organization and DNA protection.</text>
</comment>
<dbReference type="PIRSF" id="PIRSF004555">
    <property type="entry name" value="UCP004555"/>
    <property type="match status" value="1"/>
</dbReference>
<keyword evidence="1" id="KW-0238">DNA-binding</keyword>
<dbReference type="NCBIfam" id="TIGR00103">
    <property type="entry name" value="DNA_YbaB_EbfC"/>
    <property type="match status" value="1"/>
</dbReference>
<sequence>MMKGGMGGLMKQAQKMQEDMQKVQAELAEMEIEGQAGGGLVSVVLTGKYAARRVKIDPSLFDDDRDMLEDLVAAAINDAVQKVESTTQERMGSLTEGMGLPAGMKLPF</sequence>
<comment type="subunit">
    <text evidence="1">Homodimer.</text>
</comment>
<dbReference type="PANTHER" id="PTHR33449:SF1">
    <property type="entry name" value="NUCLEOID-ASSOCIATED PROTEIN YBAB"/>
    <property type="match status" value="1"/>
</dbReference>
<dbReference type="Proteomes" id="UP000064201">
    <property type="component" value="Chromosome"/>
</dbReference>
<dbReference type="Pfam" id="PF02575">
    <property type="entry name" value="YbaB_DNA_bd"/>
    <property type="match status" value="1"/>
</dbReference>
<comment type="similarity">
    <text evidence="1">Belongs to the YbaB/EbfC family.</text>
</comment>
<dbReference type="AlphaFoldDB" id="A0A0G3G6U4"/>
<dbReference type="GO" id="GO:0003677">
    <property type="term" value="F:DNA binding"/>
    <property type="evidence" value="ECO:0007669"/>
    <property type="project" value="UniProtKB-UniRule"/>
</dbReference>
<dbReference type="PANTHER" id="PTHR33449">
    <property type="entry name" value="NUCLEOID-ASSOCIATED PROTEIN YBAB"/>
    <property type="match status" value="1"/>
</dbReference>
<dbReference type="GO" id="GO:0005829">
    <property type="term" value="C:cytosol"/>
    <property type="evidence" value="ECO:0007669"/>
    <property type="project" value="TreeGrafter"/>
</dbReference>
<dbReference type="InterPro" id="IPR004401">
    <property type="entry name" value="YbaB/EbfC"/>
</dbReference>
<keyword evidence="1" id="KW-0963">Cytoplasm</keyword>
<dbReference type="Gene3D" id="3.30.1310.10">
    <property type="entry name" value="Nucleoid-associated protein YbaB-like domain"/>
    <property type="match status" value="1"/>
</dbReference>
<organism evidence="2 3">
    <name type="scientific">Thioalkalivibrio versutus</name>
    <dbReference type="NCBI Taxonomy" id="106634"/>
    <lineage>
        <taxon>Bacteria</taxon>
        <taxon>Pseudomonadati</taxon>
        <taxon>Pseudomonadota</taxon>
        <taxon>Gammaproteobacteria</taxon>
        <taxon>Chromatiales</taxon>
        <taxon>Ectothiorhodospiraceae</taxon>
        <taxon>Thioalkalivibrio</taxon>
    </lineage>
</organism>
<dbReference type="HAMAP" id="MF_00274">
    <property type="entry name" value="DNA_YbaB_EbfC"/>
    <property type="match status" value="1"/>
</dbReference>
<dbReference type="SUPFAM" id="SSF82607">
    <property type="entry name" value="YbaB-like"/>
    <property type="match status" value="1"/>
</dbReference>
<dbReference type="OrthoDB" id="9808738at2"/>
<dbReference type="STRING" id="106634.TVD_04045"/>
<evidence type="ECO:0000313" key="2">
    <source>
        <dbReference type="EMBL" id="AKJ94591.1"/>
    </source>
</evidence>
<accession>A0A0G3G6U4</accession>
<dbReference type="RefSeq" id="WP_018146146.1">
    <property type="nucleotide sequence ID" value="NZ_CP011367.1"/>
</dbReference>
<comment type="subcellular location">
    <subcellularLocation>
        <location evidence="1">Cytoplasm</location>
        <location evidence="1">Nucleoid</location>
    </subcellularLocation>
</comment>
<reference evidence="2 3" key="1">
    <citation type="submission" date="2015-04" db="EMBL/GenBank/DDBJ databases">
        <title>Complete Sequence for the Genome of the Thioalkalivibrio versutus D301.</title>
        <authorList>
            <person name="Mu T."/>
            <person name="Zhou J."/>
            <person name="Xu X."/>
        </authorList>
    </citation>
    <scope>NUCLEOTIDE SEQUENCE [LARGE SCALE GENOMIC DNA]</scope>
    <source>
        <strain evidence="2 3">D301</strain>
    </source>
</reference>
<evidence type="ECO:0000256" key="1">
    <source>
        <dbReference type="HAMAP-Rule" id="MF_00274"/>
    </source>
</evidence>
<gene>
    <name evidence="2" type="ORF">TVD_04045</name>
</gene>
<protein>
    <recommendedName>
        <fullName evidence="1">Nucleoid-associated protein TVD_04045</fullName>
    </recommendedName>
</protein>
<proteinExistence type="inferred from homology"/>
<dbReference type="GO" id="GO:0043590">
    <property type="term" value="C:bacterial nucleoid"/>
    <property type="evidence" value="ECO:0007669"/>
    <property type="project" value="UniProtKB-UniRule"/>
</dbReference>
<dbReference type="PATRIC" id="fig|106634.4.peg.823"/>